<dbReference type="EC" id="3.1.3.56" evidence="1"/>
<feature type="region of interest" description="Disordered" evidence="6">
    <location>
        <begin position="428"/>
        <end position="471"/>
    </location>
</feature>
<organism evidence="8 9">
    <name type="scientific">Sciurus carolinensis</name>
    <name type="common">Eastern gray squirrel</name>
    <dbReference type="NCBI Taxonomy" id="30640"/>
    <lineage>
        <taxon>Eukaryota</taxon>
        <taxon>Metazoa</taxon>
        <taxon>Chordata</taxon>
        <taxon>Craniata</taxon>
        <taxon>Vertebrata</taxon>
        <taxon>Euteleostomi</taxon>
        <taxon>Mammalia</taxon>
        <taxon>Eutheria</taxon>
        <taxon>Euarchontoglires</taxon>
        <taxon>Glires</taxon>
        <taxon>Rodentia</taxon>
        <taxon>Sciuromorpha</taxon>
        <taxon>Sciuridae</taxon>
        <taxon>Sciurinae</taxon>
        <taxon>Sciurini</taxon>
        <taxon>Sciurus</taxon>
    </lineage>
</organism>
<evidence type="ECO:0000256" key="4">
    <source>
        <dbReference type="ARBA" id="ARBA00023163"/>
    </source>
</evidence>
<feature type="compositionally biased region" description="Basic residues" evidence="6">
    <location>
        <begin position="152"/>
        <end position="161"/>
    </location>
</feature>
<feature type="compositionally biased region" description="Basic and acidic residues" evidence="6">
    <location>
        <begin position="300"/>
        <end position="309"/>
    </location>
</feature>
<dbReference type="Gene3D" id="3.60.10.10">
    <property type="entry name" value="Endonuclease/exonuclease/phosphatase"/>
    <property type="match status" value="1"/>
</dbReference>
<feature type="compositionally biased region" description="Low complexity" evidence="6">
    <location>
        <begin position="381"/>
        <end position="395"/>
    </location>
</feature>
<feature type="compositionally biased region" description="Pro residues" evidence="6">
    <location>
        <begin position="104"/>
        <end position="116"/>
    </location>
</feature>
<keyword evidence="9" id="KW-1185">Reference proteome</keyword>
<feature type="compositionally biased region" description="Low complexity" evidence="6">
    <location>
        <begin position="443"/>
        <end position="452"/>
    </location>
</feature>
<dbReference type="PANTHER" id="PTHR12997:SF2">
    <property type="entry name" value="INOSITOL POLYPHOSPHATE-5-PHOSPHATASE A"/>
    <property type="match status" value="1"/>
</dbReference>
<dbReference type="PROSITE" id="PS50812">
    <property type="entry name" value="PWWP"/>
    <property type="match status" value="1"/>
</dbReference>
<keyword evidence="2" id="KW-0378">Hydrolase</keyword>
<keyword evidence="3" id="KW-0805">Transcription regulation</keyword>
<dbReference type="AlphaFoldDB" id="A0AA41N432"/>
<dbReference type="Pfam" id="PF22669">
    <property type="entry name" value="Exo_endo_phos2"/>
    <property type="match status" value="1"/>
</dbReference>
<dbReference type="PROSITE" id="PS51257">
    <property type="entry name" value="PROKAR_LIPOPROTEIN"/>
    <property type="match status" value="1"/>
</dbReference>
<protein>
    <recommendedName>
        <fullName evidence="1">inositol-polyphosphate 5-phosphatase</fullName>
        <ecNumber evidence="1">3.1.3.56</ecNumber>
    </recommendedName>
</protein>
<evidence type="ECO:0000256" key="2">
    <source>
        <dbReference type="ARBA" id="ARBA00022801"/>
    </source>
</evidence>
<evidence type="ECO:0000256" key="3">
    <source>
        <dbReference type="ARBA" id="ARBA00023015"/>
    </source>
</evidence>
<dbReference type="SMART" id="SM00293">
    <property type="entry name" value="PWWP"/>
    <property type="match status" value="1"/>
</dbReference>
<dbReference type="InterPro" id="IPR039737">
    <property type="entry name" value="INPP5A"/>
</dbReference>
<dbReference type="EMBL" id="JAATJV010384999">
    <property type="protein sequence ID" value="MBZ3883044.1"/>
    <property type="molecule type" value="Genomic_DNA"/>
</dbReference>
<dbReference type="CDD" id="cd09092">
    <property type="entry name" value="INPP5A"/>
    <property type="match status" value="1"/>
</dbReference>
<evidence type="ECO:0000256" key="6">
    <source>
        <dbReference type="SAM" id="MobiDB-lite"/>
    </source>
</evidence>
<feature type="domain" description="PWWP" evidence="7">
    <location>
        <begin position="500"/>
        <end position="560"/>
    </location>
</feature>
<dbReference type="GO" id="GO:0046856">
    <property type="term" value="P:phosphatidylinositol dephosphorylation"/>
    <property type="evidence" value="ECO:0007669"/>
    <property type="project" value="InterPro"/>
</dbReference>
<dbReference type="CDD" id="cd20153">
    <property type="entry name" value="PWWP_PWWP2B"/>
    <property type="match status" value="1"/>
</dbReference>
<dbReference type="Gene3D" id="2.30.30.140">
    <property type="match status" value="1"/>
</dbReference>
<evidence type="ECO:0000256" key="1">
    <source>
        <dbReference type="ARBA" id="ARBA00012997"/>
    </source>
</evidence>
<dbReference type="Proteomes" id="UP001166674">
    <property type="component" value="Unassembled WGS sequence"/>
</dbReference>
<reference evidence="8" key="1">
    <citation type="submission" date="2020-03" db="EMBL/GenBank/DDBJ databases">
        <title>Studies in the Genomics of Life Span.</title>
        <authorList>
            <person name="Glass D."/>
        </authorList>
    </citation>
    <scope>NUCLEOTIDE SEQUENCE</scope>
    <source>
        <strain evidence="8">SUZIE</strain>
        <tissue evidence="8">Muscle</tissue>
    </source>
</reference>
<feature type="region of interest" description="Disordered" evidence="6">
    <location>
        <begin position="144"/>
        <end position="173"/>
    </location>
</feature>
<evidence type="ECO:0000313" key="8">
    <source>
        <dbReference type="EMBL" id="MBZ3883044.1"/>
    </source>
</evidence>
<dbReference type="PANTHER" id="PTHR12997">
    <property type="entry name" value="TYPE I INOSITOL-1,4,5-TRISPHOSPHATE 5-PHOSPHATASE"/>
    <property type="match status" value="1"/>
</dbReference>
<keyword evidence="4" id="KW-0804">Transcription</keyword>
<gene>
    <name evidence="8" type="ORF">SUZIE_171000</name>
</gene>
<dbReference type="SUPFAM" id="SSF56219">
    <property type="entry name" value="DNase I-like"/>
    <property type="match status" value="1"/>
</dbReference>
<dbReference type="Pfam" id="PF00855">
    <property type="entry name" value="PWWP"/>
    <property type="match status" value="1"/>
</dbReference>
<dbReference type="SMART" id="SM00128">
    <property type="entry name" value="IPPc"/>
    <property type="match status" value="1"/>
</dbReference>
<feature type="region of interest" description="Disordered" evidence="6">
    <location>
        <begin position="187"/>
        <end position="410"/>
    </location>
</feature>
<dbReference type="FunFam" id="2.30.30.140:FF:000036">
    <property type="entry name" value="PWWP domain-containing protein 2A"/>
    <property type="match status" value="1"/>
</dbReference>
<accession>A0AA41N432</accession>
<dbReference type="SUPFAM" id="SSF63748">
    <property type="entry name" value="Tudor/PWWP/MBT"/>
    <property type="match status" value="1"/>
</dbReference>
<dbReference type="GO" id="GO:0032968">
    <property type="term" value="P:positive regulation of transcription elongation by RNA polymerase II"/>
    <property type="evidence" value="ECO:0007669"/>
    <property type="project" value="UniProtKB-ARBA"/>
</dbReference>
<dbReference type="InterPro" id="IPR036691">
    <property type="entry name" value="Endo/exonu/phosph_ase_sf"/>
</dbReference>
<feature type="region of interest" description="Disordered" evidence="6">
    <location>
        <begin position="67"/>
        <end position="116"/>
    </location>
</feature>
<proteinExistence type="inferred from homology"/>
<sequence length="1029" mass="113742">MEPRAGCRLPVRVEQVVNGALVVTVSCGERSFAGILLDCTKKSGLFGLPPLAPLCLADSAPALSCHGRAPEERDGEVTPLGWGSPPPPCRDQPPEDQPPRTSGPEPPPPLVPPLPAGSLPPYPPYFEGAPFPHPLWLRNTYQQWVPQPPPRTIKRTRRRLSRNRDPGRLILSTIRLRPRQVLCEKCKSTVSPQEASPGPPAAPRARRRLGSGPDREHPKPEEPEDGDPAAVATARRSKRERREEERTPGEQVPRSPVIKISYSTPQGKGEVVKIPSRVHGSLEPFCPPQAPQDGSQDPAAPRDEPRGGGDRPLGGPSAAIPKLKLTRPVPAGLDLPPPKIRLKPHRAGDGESEPLYRAELVGELNGCQPGPRASPAALPADGSAQGLGDLSSGSSGEDDDFKRGPQGKQGRAGLALLVSCPEGRADCPSESACSSDSLDESKSSSSEATSADTGDLSSGDGAAGPACSRDARQTVPPLTVRLHTQSVSKCVTEDGRTVAVGDVVWGKVHGFPWWPARVLDISLGQKEDGEPSWQEAKVSWFGSPTTSFLSISKLSPFSEFFKLRFNRKKKGMYRKAITEAANAARHVAPEIRELLTQFETGSWSPGGRCGLLVDACVEVSAALWGQPSSCSGGKLGGPPCGKPENLQKNWLREFYQVVHTHKPHFMALHCQEFGGKNYEASMSHVDKFVKELLSSDAMKEYNRARVYLDENYKSQEHFTALGSFYFLHESLKNVYQFDFKAKKYRKVTGKEIYSDTLESTPMLEKEKFPQDYFPECKWSRKGFIRTRWCIADCAFDLVNIHLFHDASNLVAWETSPSVYSGIRHKALGYVLDRIIDQRFEKVSYFVFGDFNFRLDSKSVVETLCTKATMQTVRAADTNEVVKLIFRESDNDRKVVLQLEKKLFDYFNQEVFRDDNGTALLEFDKELSVFKDRLYELDISFPPSYPYSEDSRQGEQYMNTRCPAWCDRILMSLSAKELVLRSESEEKVVTYDHIGPNVCMGDHKPVFLAFRIAPGAGKPHARVHKCCVVQ</sequence>
<evidence type="ECO:0000259" key="7">
    <source>
        <dbReference type="PROSITE" id="PS50812"/>
    </source>
</evidence>
<dbReference type="InterPro" id="IPR000300">
    <property type="entry name" value="IPPc"/>
</dbReference>
<evidence type="ECO:0000313" key="9">
    <source>
        <dbReference type="Proteomes" id="UP001166674"/>
    </source>
</evidence>
<name>A0AA41N432_SCICA</name>
<comment type="similarity">
    <text evidence="5">Belongs to the inositol 1,4,5-trisphosphate 5-phosphatase type I family.</text>
</comment>
<dbReference type="GO" id="GO:0004445">
    <property type="term" value="F:inositol-polyphosphate 5-phosphatase activity"/>
    <property type="evidence" value="ECO:0007669"/>
    <property type="project" value="UniProtKB-EC"/>
</dbReference>
<comment type="caution">
    <text evidence="8">The sequence shown here is derived from an EMBL/GenBank/DDBJ whole genome shotgun (WGS) entry which is preliminary data.</text>
</comment>
<dbReference type="InterPro" id="IPR000313">
    <property type="entry name" value="PWWP_dom"/>
</dbReference>
<evidence type="ECO:0000256" key="5">
    <source>
        <dbReference type="ARBA" id="ARBA00023599"/>
    </source>
</evidence>